<dbReference type="EMBL" id="SRRO01000001">
    <property type="protein sequence ID" value="TGN63558.1"/>
    <property type="molecule type" value="Genomic_DNA"/>
</dbReference>
<feature type="region of interest" description="Disordered" evidence="1">
    <location>
        <begin position="1"/>
        <end position="27"/>
    </location>
</feature>
<dbReference type="OrthoDB" id="3817108at2"/>
<evidence type="ECO:0000313" key="4">
    <source>
        <dbReference type="Proteomes" id="UP000297496"/>
    </source>
</evidence>
<feature type="transmembrane region" description="Helical" evidence="2">
    <location>
        <begin position="207"/>
        <end position="227"/>
    </location>
</feature>
<proteinExistence type="predicted"/>
<protein>
    <submittedName>
        <fullName evidence="3">Uncharacterized protein</fullName>
    </submittedName>
</protein>
<evidence type="ECO:0000256" key="2">
    <source>
        <dbReference type="SAM" id="Phobius"/>
    </source>
</evidence>
<comment type="caution">
    <text evidence="3">The sequence shown here is derived from an EMBL/GenBank/DDBJ whole genome shotgun (WGS) entry which is preliminary data.</text>
</comment>
<dbReference type="Proteomes" id="UP000297496">
    <property type="component" value="Unassembled WGS sequence"/>
</dbReference>
<evidence type="ECO:0000256" key="1">
    <source>
        <dbReference type="SAM" id="MobiDB-lite"/>
    </source>
</evidence>
<name>A0A4Z1CE60_9ACTN</name>
<keyword evidence="2" id="KW-0472">Membrane</keyword>
<reference evidence="3 4" key="1">
    <citation type="submission" date="2019-04" db="EMBL/GenBank/DDBJ databases">
        <title>Three New Species of Nocardioides, Nocardioides euryhalodurans sp. nov., Nocardioides seonyuensis sp. nov. and Nocardioides eburneoflavus sp. nov. Isolated from Soil.</title>
        <authorList>
            <person name="Roh S.G."/>
            <person name="Lee C."/>
            <person name="Kim M.-K."/>
            <person name="Kim S.B."/>
        </authorList>
    </citation>
    <scope>NUCLEOTIDE SEQUENCE [LARGE SCALE GENOMIC DNA]</scope>
    <source>
        <strain evidence="3 4">MMS17-SY213</strain>
    </source>
</reference>
<feature type="transmembrane region" description="Helical" evidence="2">
    <location>
        <begin position="315"/>
        <end position="331"/>
    </location>
</feature>
<organism evidence="3 4">
    <name type="scientific">Nocardioides eburneiflavus</name>
    <dbReference type="NCBI Taxonomy" id="2518372"/>
    <lineage>
        <taxon>Bacteria</taxon>
        <taxon>Bacillati</taxon>
        <taxon>Actinomycetota</taxon>
        <taxon>Actinomycetes</taxon>
        <taxon>Propionibacteriales</taxon>
        <taxon>Nocardioidaceae</taxon>
        <taxon>Nocardioides</taxon>
    </lineage>
</organism>
<sequence length="360" mass="38301">MAEMAPEPRHAPPNTAGVERDEDPDENSAALFPDLYEAASAGRPSFKHLVQAWHLAVKPERHGDANAGNWLLPRLRTRFAELHEGIEKEYYCVNIVGGCLLASDRTVHSIFNSAPSALVAQEIECKILAREARVAFSSPKLKPQLDEATDHAYSALTRVLGTADQLAAEQAPDEATEVRILESTTEEVDAAKRRVEILIQRQSRYEYFMGSLLGTVPTLAIVVILALVADELWSSTLDVASPAGATTMAALGALISVVQRMSTGDLTVDSTASRRQRLLLGGLRPAVGAIFGSVAYFALLTGIVASGATASASEASSFAFFAISGFAAGFSERFATDMLERAGTLLGGSVAANEPTAPSR</sequence>
<evidence type="ECO:0000313" key="3">
    <source>
        <dbReference type="EMBL" id="TGN63558.1"/>
    </source>
</evidence>
<keyword evidence="2" id="KW-0812">Transmembrane</keyword>
<gene>
    <name evidence="3" type="ORF">EXE59_06050</name>
</gene>
<feature type="transmembrane region" description="Helical" evidence="2">
    <location>
        <begin position="239"/>
        <end position="258"/>
    </location>
</feature>
<dbReference type="AlphaFoldDB" id="A0A4Z1CE60"/>
<keyword evidence="2" id="KW-1133">Transmembrane helix</keyword>
<keyword evidence="4" id="KW-1185">Reference proteome</keyword>
<feature type="transmembrane region" description="Helical" evidence="2">
    <location>
        <begin position="278"/>
        <end position="303"/>
    </location>
</feature>
<dbReference type="RefSeq" id="WP_135838095.1">
    <property type="nucleotide sequence ID" value="NZ_SRRO01000001.1"/>
</dbReference>
<accession>A0A4Z1CE60</accession>
<feature type="compositionally biased region" description="Basic and acidic residues" evidence="1">
    <location>
        <begin position="1"/>
        <end position="10"/>
    </location>
</feature>